<dbReference type="InterPro" id="IPR050857">
    <property type="entry name" value="D-2-hydroxyacid_DH"/>
</dbReference>
<name>A0A7J2U4W5_9CREN</name>
<accession>A0A7J2U4W5</accession>
<dbReference type="EMBL" id="DSEU01000047">
    <property type="protein sequence ID" value="HEM67367.1"/>
    <property type="molecule type" value="Genomic_DNA"/>
</dbReference>
<dbReference type="Pfam" id="PF00389">
    <property type="entry name" value="2-Hacid_dh"/>
    <property type="match status" value="1"/>
</dbReference>
<dbReference type="InterPro" id="IPR006140">
    <property type="entry name" value="D-isomer_DH_NAD-bd"/>
</dbReference>
<evidence type="ECO:0000256" key="3">
    <source>
        <dbReference type="ARBA" id="ARBA00023002"/>
    </source>
</evidence>
<dbReference type="SUPFAM" id="SSF51735">
    <property type="entry name" value="NAD(P)-binding Rossmann-fold domains"/>
    <property type="match status" value="1"/>
</dbReference>
<evidence type="ECO:0000256" key="5">
    <source>
        <dbReference type="RuleBase" id="RU003719"/>
    </source>
</evidence>
<proteinExistence type="inferred from homology"/>
<comment type="similarity">
    <text evidence="1 5">Belongs to the D-isomer specific 2-hydroxyacid dehydrogenase family.</text>
</comment>
<dbReference type="GO" id="GO:0016616">
    <property type="term" value="F:oxidoreductase activity, acting on the CH-OH group of donors, NAD or NADP as acceptor"/>
    <property type="evidence" value="ECO:0007669"/>
    <property type="project" value="InterPro"/>
</dbReference>
<sequence>MKRPKVLITAPIHSAGVDILSKIGEVIYTSKNLSSEEELASIIGDFDAVVSMGTEPFTGKVLEKAVKLLIVARHGVGYDNVDVEAATRLGIWVTITPVEELFDAVADHAMALLLCLVRRVCDADVFVRSGKWFSNPYENRVFIGAGLRGKVMGIIGLGRIGSRIAERAKGFGLNVMYYDIERKIDLEKKLGAEFHPLDELLKSSDIIVVALPLTEKTRGLIGRREMSLMKPSAILINIARGPIVDHEALVEALESGRIADAALDVFFREPLEASNKLTKLKNTVLTPHIAWLTEEARKAMSIAVAEEIARVLRGEEPKYPVNPSIRGSARNKRYVAN</sequence>
<feature type="domain" description="D-isomer specific 2-hydroxyacid dehydrogenase NAD-binding" evidence="7">
    <location>
        <begin position="110"/>
        <end position="290"/>
    </location>
</feature>
<dbReference type="InterPro" id="IPR029753">
    <property type="entry name" value="D-isomer_DH_CS"/>
</dbReference>
<protein>
    <submittedName>
        <fullName evidence="8">D-glycerate dehydrogenase</fullName>
    </submittedName>
</protein>
<evidence type="ECO:0000256" key="2">
    <source>
        <dbReference type="ARBA" id="ARBA00022605"/>
    </source>
</evidence>
<organism evidence="8">
    <name type="scientific">Ignisphaera aggregans</name>
    <dbReference type="NCBI Taxonomy" id="334771"/>
    <lineage>
        <taxon>Archaea</taxon>
        <taxon>Thermoproteota</taxon>
        <taxon>Thermoprotei</taxon>
        <taxon>Desulfurococcales</taxon>
        <taxon>Desulfurococcaceae</taxon>
        <taxon>Ignisphaera</taxon>
    </lineage>
</organism>
<evidence type="ECO:0000313" key="8">
    <source>
        <dbReference type="EMBL" id="HEM67367.1"/>
    </source>
</evidence>
<dbReference type="PANTHER" id="PTHR42789:SF1">
    <property type="entry name" value="D-ISOMER SPECIFIC 2-HYDROXYACID DEHYDROGENASE FAMILY PROTEIN (AFU_ORTHOLOGUE AFUA_6G10090)"/>
    <property type="match status" value="1"/>
</dbReference>
<feature type="domain" description="D-isomer specific 2-hydroxyacid dehydrogenase catalytic" evidence="6">
    <location>
        <begin position="6"/>
        <end position="322"/>
    </location>
</feature>
<gene>
    <name evidence="8" type="ORF">ENO26_07385</name>
</gene>
<keyword evidence="4" id="KW-0520">NAD</keyword>
<dbReference type="InterPro" id="IPR036291">
    <property type="entry name" value="NAD(P)-bd_dom_sf"/>
</dbReference>
<evidence type="ECO:0000259" key="7">
    <source>
        <dbReference type="Pfam" id="PF02826"/>
    </source>
</evidence>
<dbReference type="CDD" id="cd05301">
    <property type="entry name" value="GDH"/>
    <property type="match status" value="1"/>
</dbReference>
<evidence type="ECO:0000259" key="6">
    <source>
        <dbReference type="Pfam" id="PF00389"/>
    </source>
</evidence>
<dbReference type="SUPFAM" id="SSF52283">
    <property type="entry name" value="Formate/glycerate dehydrogenase catalytic domain-like"/>
    <property type="match status" value="1"/>
</dbReference>
<keyword evidence="3 5" id="KW-0560">Oxidoreductase</keyword>
<keyword evidence="2" id="KW-0028">Amino-acid biosynthesis</keyword>
<dbReference type="GO" id="GO:0051287">
    <property type="term" value="F:NAD binding"/>
    <property type="evidence" value="ECO:0007669"/>
    <property type="project" value="InterPro"/>
</dbReference>
<dbReference type="Pfam" id="PF02826">
    <property type="entry name" value="2-Hacid_dh_C"/>
    <property type="match status" value="1"/>
</dbReference>
<dbReference type="InterPro" id="IPR029752">
    <property type="entry name" value="D-isomer_DH_CS1"/>
</dbReference>
<dbReference type="GO" id="GO:0008652">
    <property type="term" value="P:amino acid biosynthetic process"/>
    <property type="evidence" value="ECO:0007669"/>
    <property type="project" value="UniProtKB-KW"/>
</dbReference>
<evidence type="ECO:0000256" key="1">
    <source>
        <dbReference type="ARBA" id="ARBA00005854"/>
    </source>
</evidence>
<dbReference type="AlphaFoldDB" id="A0A7J2U4W5"/>
<evidence type="ECO:0000256" key="4">
    <source>
        <dbReference type="ARBA" id="ARBA00023027"/>
    </source>
</evidence>
<comment type="caution">
    <text evidence="8">The sequence shown here is derived from an EMBL/GenBank/DDBJ whole genome shotgun (WGS) entry which is preliminary data.</text>
</comment>
<dbReference type="FunFam" id="3.40.50.720:FF:000462">
    <property type="entry name" value="Glyoxylate reductase (NADP+)"/>
    <property type="match status" value="1"/>
</dbReference>
<dbReference type="PROSITE" id="PS00671">
    <property type="entry name" value="D_2_HYDROXYACID_DH_3"/>
    <property type="match status" value="1"/>
</dbReference>
<dbReference type="InterPro" id="IPR006139">
    <property type="entry name" value="D-isomer_2_OHA_DH_cat_dom"/>
</dbReference>
<reference evidence="8" key="1">
    <citation type="journal article" date="2020" name="mSystems">
        <title>Genome- and Community-Level Interaction Insights into Carbon Utilization and Element Cycling Functions of Hydrothermarchaeota in Hydrothermal Sediment.</title>
        <authorList>
            <person name="Zhou Z."/>
            <person name="Liu Y."/>
            <person name="Xu W."/>
            <person name="Pan J."/>
            <person name="Luo Z.H."/>
            <person name="Li M."/>
        </authorList>
    </citation>
    <scope>NUCLEOTIDE SEQUENCE [LARGE SCALE GENOMIC DNA]</scope>
    <source>
        <strain evidence="8">SpSt-125</strain>
    </source>
</reference>
<dbReference type="PANTHER" id="PTHR42789">
    <property type="entry name" value="D-ISOMER SPECIFIC 2-HYDROXYACID DEHYDROGENASE FAMILY PROTEIN (AFU_ORTHOLOGUE AFUA_6G10090)"/>
    <property type="match status" value="1"/>
</dbReference>
<dbReference type="Gene3D" id="3.40.50.720">
    <property type="entry name" value="NAD(P)-binding Rossmann-like Domain"/>
    <property type="match status" value="2"/>
</dbReference>
<dbReference type="PROSITE" id="PS00065">
    <property type="entry name" value="D_2_HYDROXYACID_DH_1"/>
    <property type="match status" value="1"/>
</dbReference>